<keyword evidence="1" id="KW-0472">Membrane</keyword>
<reference evidence="2" key="1">
    <citation type="submission" date="2020-10" db="EMBL/GenBank/DDBJ databases">
        <authorList>
            <person name="Gilroy R."/>
        </authorList>
    </citation>
    <scope>NUCLEOTIDE SEQUENCE</scope>
    <source>
        <strain evidence="2">ChiGjej2B2-16831</strain>
    </source>
</reference>
<dbReference type="InterPro" id="IPR018730">
    <property type="entry name" value="DUF2273"/>
</dbReference>
<dbReference type="Proteomes" id="UP000824128">
    <property type="component" value="Unassembled WGS sequence"/>
</dbReference>
<evidence type="ECO:0000313" key="2">
    <source>
        <dbReference type="EMBL" id="HIU94352.1"/>
    </source>
</evidence>
<organism evidence="2 3">
    <name type="scientific">Candidatus Aphodomorpha intestinavium</name>
    <dbReference type="NCBI Taxonomy" id="2840672"/>
    <lineage>
        <taxon>Bacteria</taxon>
        <taxon>Bacillati</taxon>
        <taxon>Bacillota</taxon>
        <taxon>Clostridia</taxon>
        <taxon>Eubacteriales</taxon>
        <taxon>Candidatus Aphodomorpha</taxon>
    </lineage>
</organism>
<proteinExistence type="predicted"/>
<accession>A0A9D1N3A0</accession>
<reference evidence="2" key="2">
    <citation type="journal article" date="2021" name="PeerJ">
        <title>Extensive microbial diversity within the chicken gut microbiome revealed by metagenomics and culture.</title>
        <authorList>
            <person name="Gilroy R."/>
            <person name="Ravi A."/>
            <person name="Getino M."/>
            <person name="Pursley I."/>
            <person name="Horton D.L."/>
            <person name="Alikhan N.F."/>
            <person name="Baker D."/>
            <person name="Gharbi K."/>
            <person name="Hall N."/>
            <person name="Watson M."/>
            <person name="Adriaenssens E.M."/>
            <person name="Foster-Nyarko E."/>
            <person name="Jarju S."/>
            <person name="Secka A."/>
            <person name="Antonio M."/>
            <person name="Oren A."/>
            <person name="Chaudhuri R.R."/>
            <person name="La Ragione R."/>
            <person name="Hildebrand F."/>
            <person name="Pallen M.J."/>
        </authorList>
    </citation>
    <scope>NUCLEOTIDE SEQUENCE</scope>
    <source>
        <strain evidence="2">ChiGjej2B2-16831</strain>
    </source>
</reference>
<protein>
    <submittedName>
        <fullName evidence="2">DUF2273 domain-containing protein</fullName>
    </submittedName>
</protein>
<dbReference type="EMBL" id="DVNZ01000133">
    <property type="protein sequence ID" value="HIU94352.1"/>
    <property type="molecule type" value="Genomic_DNA"/>
</dbReference>
<evidence type="ECO:0000313" key="3">
    <source>
        <dbReference type="Proteomes" id="UP000824128"/>
    </source>
</evidence>
<comment type="caution">
    <text evidence="2">The sequence shown here is derived from an EMBL/GenBank/DDBJ whole genome shotgun (WGS) entry which is preliminary data.</text>
</comment>
<dbReference type="Pfam" id="PF10031">
    <property type="entry name" value="DUF2273"/>
    <property type="match status" value="1"/>
</dbReference>
<gene>
    <name evidence="2" type="ORF">IAD24_04260</name>
</gene>
<keyword evidence="1" id="KW-0812">Transmembrane</keyword>
<evidence type="ECO:0000256" key="1">
    <source>
        <dbReference type="SAM" id="Phobius"/>
    </source>
</evidence>
<name>A0A9D1N3A0_9FIRM</name>
<dbReference type="AlphaFoldDB" id="A0A9D1N3A0"/>
<keyword evidence="1" id="KW-1133">Transmembrane helix</keyword>
<sequence length="79" mass="8353">MSELIAFVTAHKWTVACALLGLACAILLLTAGFWRTLLLCALAGGGFALGRELDAHGGARLGAWLRRAAGRVFGRERDA</sequence>
<feature type="transmembrane region" description="Helical" evidence="1">
    <location>
        <begin position="13"/>
        <end position="34"/>
    </location>
</feature>